<feature type="compositionally biased region" description="Polar residues" evidence="1">
    <location>
        <begin position="384"/>
        <end position="397"/>
    </location>
</feature>
<feature type="compositionally biased region" description="Low complexity" evidence="1">
    <location>
        <begin position="1426"/>
        <end position="1473"/>
    </location>
</feature>
<feature type="compositionally biased region" description="Pro residues" evidence="1">
    <location>
        <begin position="856"/>
        <end position="869"/>
    </location>
</feature>
<dbReference type="Proteomes" id="UP001375240">
    <property type="component" value="Unassembled WGS sequence"/>
</dbReference>
<keyword evidence="3" id="KW-1185">Reference proteome</keyword>
<feature type="compositionally biased region" description="Basic and acidic residues" evidence="1">
    <location>
        <begin position="568"/>
        <end position="596"/>
    </location>
</feature>
<feature type="compositionally biased region" description="Low complexity" evidence="1">
    <location>
        <begin position="36"/>
        <end position="49"/>
    </location>
</feature>
<feature type="region of interest" description="Disordered" evidence="1">
    <location>
        <begin position="1069"/>
        <end position="1171"/>
    </location>
</feature>
<feature type="compositionally biased region" description="Polar residues" evidence="1">
    <location>
        <begin position="968"/>
        <end position="978"/>
    </location>
</feature>
<feature type="region of interest" description="Disordered" evidence="1">
    <location>
        <begin position="218"/>
        <end position="259"/>
    </location>
</feature>
<organism evidence="2 3">
    <name type="scientific">Orbilia brochopaga</name>
    <dbReference type="NCBI Taxonomy" id="3140254"/>
    <lineage>
        <taxon>Eukaryota</taxon>
        <taxon>Fungi</taxon>
        <taxon>Dikarya</taxon>
        <taxon>Ascomycota</taxon>
        <taxon>Pezizomycotina</taxon>
        <taxon>Orbiliomycetes</taxon>
        <taxon>Orbiliales</taxon>
        <taxon>Orbiliaceae</taxon>
        <taxon>Orbilia</taxon>
    </lineage>
</organism>
<name>A0AAV9UZ82_9PEZI</name>
<feature type="compositionally biased region" description="Basic and acidic residues" evidence="1">
    <location>
        <begin position="982"/>
        <end position="991"/>
    </location>
</feature>
<feature type="compositionally biased region" description="Polar residues" evidence="1">
    <location>
        <begin position="1101"/>
        <end position="1133"/>
    </location>
</feature>
<feature type="compositionally biased region" description="Basic and acidic residues" evidence="1">
    <location>
        <begin position="610"/>
        <end position="623"/>
    </location>
</feature>
<dbReference type="EMBL" id="JAVHNQ010000004">
    <property type="protein sequence ID" value="KAK6350246.1"/>
    <property type="molecule type" value="Genomic_DNA"/>
</dbReference>
<feature type="compositionally biased region" description="Polar residues" evidence="1">
    <location>
        <begin position="474"/>
        <end position="484"/>
    </location>
</feature>
<protein>
    <submittedName>
        <fullName evidence="2">Uncharacterized protein</fullName>
    </submittedName>
</protein>
<gene>
    <name evidence="2" type="ORF">TWF696_006481</name>
</gene>
<sequence length="1482" mass="158618">MAEPLVQDVDPRLAQSVVDSTTGADGETTLSNSHGVEVAAVVSGEEANATKNQNSSTNGLADGSPANDESKDKRDDSPAGASGTESTKSADKPAVQKVSASRKPLPVKSVSLNKAFLSGNASPAPTQPGSGKLSLTLDKSSKGTTSGAASASATAAKPRLVSKMGPSGSRIGGIGQLGGKGGSISSVWNRNQPSAPTPTPAKEYTDEELSKHGIHMAERIQTEDSKEAKWADIDDEDDNWVPPDTIEWNDGTKVTLDATDVPKPTVSAFEKQIGTTALKEQRASHASHTGGHAPGPVPLPKPMQHHQLGKPEFIPSAPPPKTPWAAVPTGAFPTPRPLPPPLGHQFQGRPSFGSGPRPNFINTQQTKEVAADDFSRPSWRDRAQAQSPNTLFNSETGNFDPVGDAGHNRDPGRRNSRAEGQAGVRPPLLLQRTAGRDSEHDPHFHQNRFPGRPEPDQHSMPGGAIDGGRRRSGSILSTGMSDTSSTRDNRHPPPQMPPPHANEGSVGTGAGEEATDAQPPRPSPGPLYVSPTLAAGDPRFNRPAPPGTQTVNGAEVPQQEPGENPVEAQKRVMRDAREQARARRLAEEAAAEEEKKQRILKKLAELDERMKAEAASKAEKDQENTVADTTGNEGEAGAKETASPPLAPPAEETVKQDDGDSHDKESVNGDKPGVDNHSGVGNEGMVATAATTATAAPATTVTTSATAATQTHRELGAEQIPSQIPSHAPPLNISSIHAHGQISSSSSFPPPQSSSASSSPTKHFSHPLHHHDNYNHHPSALPSRYPDTYHPPATRTVPSSTSSSHHLASRPFDHNHQRTHLPPSPGDNSSNGLHRNHPPEVSQDSTHSSQRSSYAPPSPHTYQHPPPPYTHSASSVRSDTNTMAGAKVFPPRKIGEHITISGIPLPPGKEHLYQTEVSNEWKRNGVARSSPWAPTAQETHVKRFAMFLPTPEKEKPVDAASTKPGWTANKQPAETTSAPVEPKTEPVKTTETRQPITRALTARELAAEIPNFTHFCNTTPNATIPDSCMTYKTLLAAVKSELDALNQGRGLLGSDQAFNKAWAQKREDEKKNYENTTGKSANSQVEYNFGSKKGEKPSQPSPLTNGEQSQKENTAAPQNSPSSDVDRFNTLQNKIKGLAGGNWGSFTNAGTAKGYRPPRQDELRKMPPHIRVREEAKAAEWKREQAMIQGKEMADILTKENASQDKAATEKVATQGDKNAAVLADVDPNLLVISKPTFQGADDGKPKVSLPKPTADARPVVSTEVESANTLPTEDEFNAMAFQQEFGSTPTVCLPTAAPKSFLDDNSNSQRSRPKDKRKNSLRDSDVTSKAQVPLQNFHGPQGNNVIRVNLPGQAAPQGFIMSPAYQNTLRQQHQLQNRSQKDHPNSFQRGPRSDSGSSKPRQNNGHHHQNNGHQNNGHHGGQHNSGGHQNTGRPNNGHNNGHPGNSHPNGGHQGQNNGYQNRRNNWNNRGPNQAASTPARQ</sequence>
<proteinExistence type="predicted"/>
<feature type="region of interest" description="Disordered" evidence="1">
    <location>
        <begin position="1297"/>
        <end position="1349"/>
    </location>
</feature>
<feature type="region of interest" description="Disordered" evidence="1">
    <location>
        <begin position="277"/>
        <end position="596"/>
    </location>
</feature>
<feature type="region of interest" description="Disordered" evidence="1">
    <location>
        <begin position="1"/>
        <end position="206"/>
    </location>
</feature>
<feature type="compositionally biased region" description="Basic and acidic residues" evidence="1">
    <location>
        <begin position="369"/>
        <end position="383"/>
    </location>
</feature>
<feature type="compositionally biased region" description="Basic and acidic residues" evidence="1">
    <location>
        <begin position="406"/>
        <end position="417"/>
    </location>
</feature>
<feature type="compositionally biased region" description="Polar residues" evidence="1">
    <location>
        <begin position="119"/>
        <end position="129"/>
    </location>
</feature>
<feature type="region of interest" description="Disordered" evidence="1">
    <location>
        <begin position="610"/>
        <end position="879"/>
    </location>
</feature>
<feature type="compositionally biased region" description="Low complexity" evidence="1">
    <location>
        <begin position="142"/>
        <end position="157"/>
    </location>
</feature>
<evidence type="ECO:0000313" key="3">
    <source>
        <dbReference type="Proteomes" id="UP001375240"/>
    </source>
</evidence>
<evidence type="ECO:0000313" key="2">
    <source>
        <dbReference type="EMBL" id="KAK6350246.1"/>
    </source>
</evidence>
<feature type="compositionally biased region" description="Basic and acidic residues" evidence="1">
    <location>
        <begin position="218"/>
        <end position="232"/>
    </location>
</feature>
<evidence type="ECO:0000256" key="1">
    <source>
        <dbReference type="SAM" id="MobiDB-lite"/>
    </source>
</evidence>
<reference evidence="2 3" key="1">
    <citation type="submission" date="2019-10" db="EMBL/GenBank/DDBJ databases">
        <authorList>
            <person name="Palmer J.M."/>
        </authorList>
    </citation>
    <scope>NUCLEOTIDE SEQUENCE [LARGE SCALE GENOMIC DNA]</scope>
    <source>
        <strain evidence="2 3">TWF696</strain>
    </source>
</reference>
<comment type="caution">
    <text evidence="2">The sequence shown here is derived from an EMBL/GenBank/DDBJ whole genome shotgun (WGS) entry which is preliminary data.</text>
</comment>
<feature type="region of interest" description="Disordered" evidence="1">
    <location>
        <begin position="1237"/>
        <end position="1263"/>
    </location>
</feature>
<feature type="compositionally biased region" description="Basic and acidic residues" evidence="1">
    <location>
        <begin position="1158"/>
        <end position="1171"/>
    </location>
</feature>
<feature type="compositionally biased region" description="Gly residues" evidence="1">
    <location>
        <begin position="170"/>
        <end position="182"/>
    </location>
</feature>
<feature type="compositionally biased region" description="Basic and acidic residues" evidence="1">
    <location>
        <begin position="434"/>
        <end position="444"/>
    </location>
</feature>
<feature type="region of interest" description="Disordered" evidence="1">
    <location>
        <begin position="953"/>
        <end position="994"/>
    </location>
</feature>
<accession>A0AAV9UZ82</accession>
<feature type="compositionally biased region" description="Low complexity" evidence="1">
    <location>
        <begin position="791"/>
        <end position="810"/>
    </location>
</feature>
<feature type="compositionally biased region" description="Polar residues" evidence="1">
    <location>
        <begin position="1074"/>
        <end position="1086"/>
    </location>
</feature>
<feature type="compositionally biased region" description="Basic and acidic residues" evidence="1">
    <location>
        <begin position="652"/>
        <end position="674"/>
    </location>
</feature>
<feature type="compositionally biased region" description="Polar residues" evidence="1">
    <location>
        <begin position="17"/>
        <end position="34"/>
    </location>
</feature>
<feature type="region of interest" description="Disordered" evidence="1">
    <location>
        <begin position="1371"/>
        <end position="1482"/>
    </location>
</feature>
<feature type="compositionally biased region" description="Basic and acidic residues" evidence="1">
    <location>
        <begin position="68"/>
        <end position="77"/>
    </location>
</feature>
<feature type="compositionally biased region" description="Low complexity" evidence="1">
    <location>
        <begin position="842"/>
        <end position="853"/>
    </location>
</feature>
<feature type="compositionally biased region" description="Polar residues" evidence="1">
    <location>
        <begin position="50"/>
        <end position="59"/>
    </location>
</feature>
<feature type="compositionally biased region" description="Low complexity" evidence="1">
    <location>
        <begin position="743"/>
        <end position="760"/>
    </location>
</feature>
<feature type="compositionally biased region" description="Low complexity" evidence="1">
    <location>
        <begin position="687"/>
        <end position="709"/>
    </location>
</feature>